<feature type="non-terminal residue" evidence="1">
    <location>
        <position position="1"/>
    </location>
</feature>
<gene>
    <name evidence="1" type="ORF">TPC1_31633</name>
</gene>
<accession>A0A146JWC5</accession>
<name>A0A146JWC5_9EUKA</name>
<reference evidence="1" key="1">
    <citation type="submission" date="2015-07" db="EMBL/GenBank/DDBJ databases">
        <title>Adaptation to a free-living lifestyle via gene acquisitions in the diplomonad Trepomonas sp. PC1.</title>
        <authorList>
            <person name="Xu F."/>
            <person name="Jerlstrom-Hultqvist J."/>
            <person name="Kolisko M."/>
            <person name="Simpson A.G.B."/>
            <person name="Roger A.J."/>
            <person name="Svard S.G."/>
            <person name="Andersson J.O."/>
        </authorList>
    </citation>
    <scope>NUCLEOTIDE SEQUENCE</scope>
    <source>
        <strain evidence="1">PC1</strain>
    </source>
</reference>
<proteinExistence type="predicted"/>
<dbReference type="EMBL" id="GDID01007734">
    <property type="protein sequence ID" value="JAP88872.1"/>
    <property type="molecule type" value="Transcribed_RNA"/>
</dbReference>
<protein>
    <submittedName>
        <fullName evidence="1">Uncharacterized protein</fullName>
    </submittedName>
</protein>
<organism evidence="1">
    <name type="scientific">Trepomonas sp. PC1</name>
    <dbReference type="NCBI Taxonomy" id="1076344"/>
    <lineage>
        <taxon>Eukaryota</taxon>
        <taxon>Metamonada</taxon>
        <taxon>Diplomonadida</taxon>
        <taxon>Hexamitidae</taxon>
        <taxon>Hexamitinae</taxon>
        <taxon>Trepomonas</taxon>
    </lineage>
</organism>
<dbReference type="AlphaFoldDB" id="A0A146JWC5"/>
<sequence length="329" mass="39177">PLFNISRIKYNGAVFLNYQPHQNFKFESFSQSTYFQPECSATSYNYFFLSKNRSIYVFSGSKLLMKQLFGHQIHSIQCNLEGTLLLVNNQFLFAVKRSLVKILNIKSIQLIKNKIKIKNETFELKVDFFKHPHKDIPRSYELTKVETDPLLKQSLFDNLTEEYFKLKLFEKSFEFMQLKIQLPQIKPEKCRYISAVQQIKLIQEDQTIVLQKMQTNFIFFLCERKLYLTVTSNQFVLVYFQLFRENVCTFDVFQKQLVMYGYNSFECVIIQESELNRQFLQHLFVLAVQSVEIVENREEEVQVLKRIEIAEENGKKDLNQLKFVIGQKK</sequence>
<evidence type="ECO:0000313" key="1">
    <source>
        <dbReference type="EMBL" id="JAP88872.1"/>
    </source>
</evidence>